<geneLocation type="chloroplast" evidence="2"/>
<dbReference type="EMBL" id="KJ746602">
    <property type="protein sequence ID" value="AID67893.1"/>
    <property type="molecule type" value="Genomic_DNA"/>
</dbReference>
<reference evidence="2" key="1">
    <citation type="journal article" date="2014" name="BMC Genomics">
        <title>Six newly sequenced chloroplast genomes from prasinophyte green algae provide insights into the relationships among prasinophyte lineages and the diversity of streamlined genome architecture in picoplanktonic species.</title>
        <authorList>
            <person name="Lemieux C."/>
            <person name="Otis C."/>
            <person name="Turmel M."/>
        </authorList>
    </citation>
    <scope>NUCLEOTIDE SEQUENCE</scope>
</reference>
<dbReference type="Pfam" id="PF07444">
    <property type="entry name" value="Ycf66_N"/>
    <property type="match status" value="1"/>
</dbReference>
<organism evidence="2">
    <name type="scientific">prasinophyte sp. MBIC10622</name>
    <dbReference type="NCBI Taxonomy" id="156113"/>
    <lineage>
        <taxon>Eukaryota</taxon>
        <taxon>Viridiplantae</taxon>
        <taxon>Chlorophyta</taxon>
    </lineage>
</organism>
<protein>
    <submittedName>
        <fullName evidence="2">Hypothetical chloroplast RF66</fullName>
    </submittedName>
</protein>
<keyword evidence="2" id="KW-0934">Plastid</keyword>
<keyword evidence="1" id="KW-0812">Transmembrane</keyword>
<feature type="transmembrane region" description="Helical" evidence="1">
    <location>
        <begin position="38"/>
        <end position="57"/>
    </location>
</feature>
<feature type="transmembrane region" description="Helical" evidence="1">
    <location>
        <begin position="6"/>
        <end position="26"/>
    </location>
</feature>
<proteinExistence type="predicted"/>
<keyword evidence="2" id="KW-0150">Chloroplast</keyword>
<name>A0A088CIV6_9CHLO</name>
<evidence type="ECO:0000313" key="2">
    <source>
        <dbReference type="EMBL" id="AID67893.1"/>
    </source>
</evidence>
<accession>A0A088CIV6</accession>
<dbReference type="InterPro" id="IPR010004">
    <property type="entry name" value="Uncharacterised_Ycf66"/>
</dbReference>
<feature type="transmembrane region" description="Helical" evidence="1">
    <location>
        <begin position="63"/>
        <end position="82"/>
    </location>
</feature>
<sequence length="136" mass="15626">MINIIFYPNMFLALLLIGWAFFLYSLRFFKPQITREYDIVLSTIASVCGGVLAFQGWRLDPLLFTIYCLLVGALFAFSFELLQLRTLQVESPDSLDEPLDDPLPNSFNGQVEQVDDDLWISEIAITDLPKRENNKQ</sequence>
<keyword evidence="1" id="KW-1133">Transmembrane helix</keyword>
<keyword evidence="1" id="KW-0472">Membrane</keyword>
<dbReference type="AlphaFoldDB" id="A0A088CIV6"/>
<gene>
    <name evidence="2" type="primary">ycf66</name>
</gene>
<evidence type="ECO:0000256" key="1">
    <source>
        <dbReference type="SAM" id="Phobius"/>
    </source>
</evidence>